<sequence length="174" mass="20354">MEEEEDFMDLNDDDDIEEIFTFGLLILNKIRYIEPRVYNVLVLMSDRYVKLPTDQARKFIHEGFKAIGCIEDIIGIIDGTHLILQNAPQKDKEVYFTRKKRYALHWQGIVDFRGIFISYDVGWPGSVHDARVYRHSSFYSNRSFLIKENDFLIGDSAYPLSPFLIKPNNKPNNA</sequence>
<dbReference type="OrthoDB" id="2445244at2759"/>
<dbReference type="EMBL" id="BLAL01000020">
    <property type="protein sequence ID" value="GES76341.1"/>
    <property type="molecule type" value="Genomic_DNA"/>
</dbReference>
<proteinExistence type="predicted"/>
<dbReference type="GO" id="GO:0046872">
    <property type="term" value="F:metal ion binding"/>
    <property type="evidence" value="ECO:0007669"/>
    <property type="project" value="UniProtKB-KW"/>
</dbReference>
<dbReference type="Pfam" id="PF13359">
    <property type="entry name" value="DDE_Tnp_4"/>
    <property type="match status" value="1"/>
</dbReference>
<dbReference type="InterPro" id="IPR027806">
    <property type="entry name" value="HARBI1_dom"/>
</dbReference>
<protein>
    <submittedName>
        <fullName evidence="4">Putative nuclease HARBI1</fullName>
    </submittedName>
</protein>
<gene>
    <name evidence="4" type="ORF">RCL2_000374800</name>
</gene>
<dbReference type="AlphaFoldDB" id="A0A8H3QEJ3"/>
<evidence type="ECO:0000256" key="2">
    <source>
        <dbReference type="ARBA" id="ARBA00022723"/>
    </source>
</evidence>
<evidence type="ECO:0000259" key="3">
    <source>
        <dbReference type="Pfam" id="PF13359"/>
    </source>
</evidence>
<feature type="domain" description="DDE Tnp4" evidence="3">
    <location>
        <begin position="77"/>
        <end position="171"/>
    </location>
</feature>
<dbReference type="Proteomes" id="UP000615446">
    <property type="component" value="Unassembled WGS sequence"/>
</dbReference>
<comment type="cofactor">
    <cofactor evidence="1">
        <name>a divalent metal cation</name>
        <dbReference type="ChEBI" id="CHEBI:60240"/>
    </cofactor>
</comment>
<comment type="caution">
    <text evidence="4">The sequence shown here is derived from an EMBL/GenBank/DDBJ whole genome shotgun (WGS) entry which is preliminary data.</text>
</comment>
<reference evidence="4" key="1">
    <citation type="submission" date="2019-10" db="EMBL/GenBank/DDBJ databases">
        <title>Conservation and host-specific expression of non-tandemly repeated heterogenous ribosome RNA gene in arbuscular mycorrhizal fungi.</title>
        <authorList>
            <person name="Maeda T."/>
            <person name="Kobayashi Y."/>
            <person name="Nakagawa T."/>
            <person name="Ezawa T."/>
            <person name="Yamaguchi K."/>
            <person name="Bino T."/>
            <person name="Nishimoto Y."/>
            <person name="Shigenobu S."/>
            <person name="Kawaguchi M."/>
        </authorList>
    </citation>
    <scope>NUCLEOTIDE SEQUENCE</scope>
    <source>
        <strain evidence="4">HR1</strain>
    </source>
</reference>
<evidence type="ECO:0000313" key="5">
    <source>
        <dbReference type="Proteomes" id="UP000615446"/>
    </source>
</evidence>
<evidence type="ECO:0000313" key="4">
    <source>
        <dbReference type="EMBL" id="GES76341.1"/>
    </source>
</evidence>
<evidence type="ECO:0000256" key="1">
    <source>
        <dbReference type="ARBA" id="ARBA00001968"/>
    </source>
</evidence>
<name>A0A8H3QEJ3_9GLOM</name>
<keyword evidence="2" id="KW-0479">Metal-binding</keyword>
<accession>A0A8H3QEJ3</accession>
<organism evidence="4 5">
    <name type="scientific">Rhizophagus clarus</name>
    <dbReference type="NCBI Taxonomy" id="94130"/>
    <lineage>
        <taxon>Eukaryota</taxon>
        <taxon>Fungi</taxon>
        <taxon>Fungi incertae sedis</taxon>
        <taxon>Mucoromycota</taxon>
        <taxon>Glomeromycotina</taxon>
        <taxon>Glomeromycetes</taxon>
        <taxon>Glomerales</taxon>
        <taxon>Glomeraceae</taxon>
        <taxon>Rhizophagus</taxon>
    </lineage>
</organism>